<accession>A0A834JNB1</accession>
<dbReference type="Proteomes" id="UP000600918">
    <property type="component" value="Unassembled WGS sequence"/>
</dbReference>
<evidence type="ECO:0000256" key="1">
    <source>
        <dbReference type="SAM" id="MobiDB-lite"/>
    </source>
</evidence>
<sequence>MVRRDVGTAPRGGMKRPTETTVGSSTFARSIVAPPPLLRTFGIAWDNVNVVRCLTHLNRASGFSTESYTKRRTRISKRQSRLRYDRAPLGLRGGKVAAPCYRGRSWIAGVGGLVENGGGSMLVPHTSPRGCVRAAIGGWACEPTEAFLDSNWYHPQSPSRRSVLLKNSDYEKDHVARFSSWPLSKEAEEEEEEEKEEEEEEEE</sequence>
<organism evidence="2 3">
    <name type="scientific">Vespula pensylvanica</name>
    <name type="common">Western yellow jacket</name>
    <name type="synonym">Wasp</name>
    <dbReference type="NCBI Taxonomy" id="30213"/>
    <lineage>
        <taxon>Eukaryota</taxon>
        <taxon>Metazoa</taxon>
        <taxon>Ecdysozoa</taxon>
        <taxon>Arthropoda</taxon>
        <taxon>Hexapoda</taxon>
        <taxon>Insecta</taxon>
        <taxon>Pterygota</taxon>
        <taxon>Neoptera</taxon>
        <taxon>Endopterygota</taxon>
        <taxon>Hymenoptera</taxon>
        <taxon>Apocrita</taxon>
        <taxon>Aculeata</taxon>
        <taxon>Vespoidea</taxon>
        <taxon>Vespidae</taxon>
        <taxon>Vespinae</taxon>
        <taxon>Vespula</taxon>
    </lineage>
</organism>
<evidence type="ECO:0000313" key="2">
    <source>
        <dbReference type="EMBL" id="KAF7390611.1"/>
    </source>
</evidence>
<keyword evidence="3" id="KW-1185">Reference proteome</keyword>
<evidence type="ECO:0000313" key="3">
    <source>
        <dbReference type="Proteomes" id="UP000600918"/>
    </source>
</evidence>
<dbReference type="EMBL" id="JACSDY010000023">
    <property type="protein sequence ID" value="KAF7390611.1"/>
    <property type="molecule type" value="Genomic_DNA"/>
</dbReference>
<reference evidence="2" key="1">
    <citation type="journal article" date="2020" name="G3 (Bethesda)">
        <title>High-Quality Assemblies for Three Invasive Social Wasps from the &lt;i&gt;Vespula&lt;/i&gt; Genus.</title>
        <authorList>
            <person name="Harrop T.W.R."/>
            <person name="Guhlin J."/>
            <person name="McLaughlin G.M."/>
            <person name="Permina E."/>
            <person name="Stockwell P."/>
            <person name="Gilligan J."/>
            <person name="Le Lec M.F."/>
            <person name="Gruber M.A.M."/>
            <person name="Quinn O."/>
            <person name="Lovegrove M."/>
            <person name="Duncan E.J."/>
            <person name="Remnant E.J."/>
            <person name="Van Eeckhoven J."/>
            <person name="Graham B."/>
            <person name="Knapp R.A."/>
            <person name="Langford K.W."/>
            <person name="Kronenberg Z."/>
            <person name="Press M.O."/>
            <person name="Eacker S.M."/>
            <person name="Wilson-Rankin E.E."/>
            <person name="Purcell J."/>
            <person name="Lester P.J."/>
            <person name="Dearden P.K."/>
        </authorList>
    </citation>
    <scope>NUCLEOTIDE SEQUENCE</scope>
    <source>
        <strain evidence="2">Volc-1</strain>
    </source>
</reference>
<proteinExistence type="predicted"/>
<dbReference type="AlphaFoldDB" id="A0A834JNB1"/>
<feature type="region of interest" description="Disordered" evidence="1">
    <location>
        <begin position="1"/>
        <end position="23"/>
    </location>
</feature>
<name>A0A834JNB1_VESPE</name>
<gene>
    <name evidence="2" type="ORF">H0235_017773</name>
</gene>
<feature type="compositionally biased region" description="Acidic residues" evidence="1">
    <location>
        <begin position="187"/>
        <end position="203"/>
    </location>
</feature>
<feature type="region of interest" description="Disordered" evidence="1">
    <location>
        <begin position="180"/>
        <end position="203"/>
    </location>
</feature>
<protein>
    <submittedName>
        <fullName evidence="2">Uncharacterized protein</fullName>
    </submittedName>
</protein>
<comment type="caution">
    <text evidence="2">The sequence shown here is derived from an EMBL/GenBank/DDBJ whole genome shotgun (WGS) entry which is preliminary data.</text>
</comment>